<evidence type="ECO:0000313" key="4">
    <source>
        <dbReference type="Proteomes" id="UP000279236"/>
    </source>
</evidence>
<feature type="compositionally biased region" description="Polar residues" evidence="1">
    <location>
        <begin position="289"/>
        <end position="301"/>
    </location>
</feature>
<feature type="compositionally biased region" description="Polar residues" evidence="1">
    <location>
        <begin position="118"/>
        <end position="129"/>
    </location>
</feature>
<proteinExistence type="predicted"/>
<feature type="transmembrane region" description="Helical" evidence="2">
    <location>
        <begin position="470"/>
        <end position="500"/>
    </location>
</feature>
<feature type="compositionally biased region" description="Basic and acidic residues" evidence="1">
    <location>
        <begin position="810"/>
        <end position="819"/>
    </location>
</feature>
<feature type="transmembrane region" description="Helical" evidence="2">
    <location>
        <begin position="427"/>
        <end position="449"/>
    </location>
</feature>
<dbReference type="STRING" id="105984.A0A427XCV6"/>
<feature type="compositionally biased region" description="Low complexity" evidence="1">
    <location>
        <begin position="56"/>
        <end position="75"/>
    </location>
</feature>
<name>A0A427XCV6_9TREE</name>
<dbReference type="Proteomes" id="UP000279236">
    <property type="component" value="Unassembled WGS sequence"/>
</dbReference>
<reference evidence="3 4" key="1">
    <citation type="submission" date="2018-11" db="EMBL/GenBank/DDBJ databases">
        <title>Genome sequence of Apiotrichum porosum DSM 27194.</title>
        <authorList>
            <person name="Aliyu H."/>
            <person name="Gorte O."/>
            <person name="Ochsenreither K."/>
        </authorList>
    </citation>
    <scope>NUCLEOTIDE SEQUENCE [LARGE SCALE GENOMIC DNA]</scope>
    <source>
        <strain evidence="3 4">DSM 27194</strain>
    </source>
</reference>
<feature type="region of interest" description="Disordered" evidence="1">
    <location>
        <begin position="748"/>
        <end position="819"/>
    </location>
</feature>
<dbReference type="AlphaFoldDB" id="A0A427XCV6"/>
<keyword evidence="4" id="KW-1185">Reference proteome</keyword>
<dbReference type="PANTHER" id="PTHR42044">
    <property type="entry name" value="DUF676 DOMAIN-CONTAINING PROTEIN-RELATED"/>
    <property type="match status" value="1"/>
</dbReference>
<dbReference type="EMBL" id="RSCE01000021">
    <property type="protein sequence ID" value="RSH76731.1"/>
    <property type="molecule type" value="Genomic_DNA"/>
</dbReference>
<dbReference type="RefSeq" id="XP_028471878.1">
    <property type="nucleotide sequence ID" value="XM_028620836.1"/>
</dbReference>
<comment type="caution">
    <text evidence="3">The sequence shown here is derived from an EMBL/GenBank/DDBJ whole genome shotgun (WGS) entry which is preliminary data.</text>
</comment>
<feature type="compositionally biased region" description="Basic residues" evidence="1">
    <location>
        <begin position="798"/>
        <end position="809"/>
    </location>
</feature>
<protein>
    <recommendedName>
        <fullName evidence="5">DUF676 domain-containing protein</fullName>
    </recommendedName>
</protein>
<feature type="region of interest" description="Disordered" evidence="1">
    <location>
        <begin position="272"/>
        <end position="317"/>
    </location>
</feature>
<feature type="region of interest" description="Disordered" evidence="1">
    <location>
        <begin position="13"/>
        <end position="136"/>
    </location>
</feature>
<keyword evidence="2" id="KW-0812">Transmembrane</keyword>
<organism evidence="3 4">
    <name type="scientific">Apiotrichum porosum</name>
    <dbReference type="NCBI Taxonomy" id="105984"/>
    <lineage>
        <taxon>Eukaryota</taxon>
        <taxon>Fungi</taxon>
        <taxon>Dikarya</taxon>
        <taxon>Basidiomycota</taxon>
        <taxon>Agaricomycotina</taxon>
        <taxon>Tremellomycetes</taxon>
        <taxon>Trichosporonales</taxon>
        <taxon>Trichosporonaceae</taxon>
        <taxon>Apiotrichum</taxon>
    </lineage>
</organism>
<sequence>MPSKFKEFRRSIVSATALGRKKHGGHGHGHEYDSEDFDHHHHHHHHRPGEFGDFDLASPASPLSASGASAQSSAAFLPHSPTPSSRGSIRRRRRMSEQPERKKSSPHRQHRRKRAGTVSGTDPTSNNDVVSDHLPAVPAINVKDKKQRPVSWTSLSPRWSPLPLPPQRGVISGLPRSESAGLACIASLDLELPPAVASVSPRSSTPVAAPTVTIGAPPSPTPPAPLAPILRAPGVAPLRRSSTLPSIPQSAPAPVISLSPVVASPLQYTTPLPVPSPAVSPRPSMDAGSRTQLPTTTSLEPSRQAPDATRVPVSPASVPPPVAEVVAATTTPATVPGVKATTAMRPSKSIMERLFPSEEMERRANAEKKAPAPGRVYVFDVMSEEEPAVPKDGKEPLAKTRDLPDSHLARLQESERRAPLEYRTSPWVLAGSSLVFFVTHLELVPRMFVGGRRTDVKGSSSAVLGQATMLAVSGVITILGTVSLLACVPTVAAVCLFAFVAERCQGPPTRVSDRPDVTDAPTADREAWFFVNGVATTGSGAQDDINELHGLVRRPITAIVNHSLGLWFDLVQSVMQRDLGLATKDLREGYKYIHEAVNNPAMERVVVIAHSQGAILTSAWIDQLVADLPAHLLAKVEVYTFGSAANHFSLHAYALARVEHFANMFDYVARHGVLDHCRGGAYAPGVDDTVKAVYGRYPGRVFARNRTGHMLLDHYLNPADSILDDPEVQVTSRFAAYAGGGLPLPPAHAGAAVTSSRSSSGSGTTTTIVTPGDTTPYSTDRESRDRDGPMPCLPRPPNTKRGRSFKFGKSRTDRVSSRG</sequence>
<keyword evidence="2" id="KW-1133">Transmembrane helix</keyword>
<evidence type="ECO:0000313" key="3">
    <source>
        <dbReference type="EMBL" id="RSH76731.1"/>
    </source>
</evidence>
<feature type="compositionally biased region" description="Low complexity" evidence="1">
    <location>
        <begin position="748"/>
        <end position="775"/>
    </location>
</feature>
<feature type="compositionally biased region" description="Basic residues" evidence="1">
    <location>
        <begin position="104"/>
        <end position="115"/>
    </location>
</feature>
<evidence type="ECO:0000256" key="2">
    <source>
        <dbReference type="SAM" id="Phobius"/>
    </source>
</evidence>
<gene>
    <name evidence="3" type="ORF">EHS24_005308</name>
</gene>
<dbReference type="PANTHER" id="PTHR42044:SF2">
    <property type="entry name" value="DUF676 DOMAIN-CONTAINING PROTEIN"/>
    <property type="match status" value="1"/>
</dbReference>
<dbReference type="InterPro" id="IPR029058">
    <property type="entry name" value="AB_hydrolase_fold"/>
</dbReference>
<accession>A0A427XCV6</accession>
<feature type="compositionally biased region" description="Basic and acidic residues" evidence="1">
    <location>
        <begin position="779"/>
        <end position="788"/>
    </location>
</feature>
<dbReference type="GeneID" id="39589851"/>
<keyword evidence="2" id="KW-0472">Membrane</keyword>
<dbReference type="OrthoDB" id="202545at2759"/>
<evidence type="ECO:0000256" key="1">
    <source>
        <dbReference type="SAM" id="MobiDB-lite"/>
    </source>
</evidence>
<evidence type="ECO:0008006" key="5">
    <source>
        <dbReference type="Google" id="ProtNLM"/>
    </source>
</evidence>
<dbReference type="SUPFAM" id="SSF53474">
    <property type="entry name" value="alpha/beta-Hydrolases"/>
    <property type="match status" value="1"/>
</dbReference>